<name>A0A0C3AY09_9AGAM</name>
<reference evidence="3" key="2">
    <citation type="submission" date="2015-01" db="EMBL/GenBank/DDBJ databases">
        <title>Evolutionary Origins and Diversification of the Mycorrhizal Mutualists.</title>
        <authorList>
            <consortium name="DOE Joint Genome Institute"/>
            <consortium name="Mycorrhizal Genomics Consortium"/>
            <person name="Kohler A."/>
            <person name="Kuo A."/>
            <person name="Nagy L.G."/>
            <person name="Floudas D."/>
            <person name="Copeland A."/>
            <person name="Barry K.W."/>
            <person name="Cichocki N."/>
            <person name="Veneault-Fourrey C."/>
            <person name="LaButti K."/>
            <person name="Lindquist E.A."/>
            <person name="Lipzen A."/>
            <person name="Lundell T."/>
            <person name="Morin E."/>
            <person name="Murat C."/>
            <person name="Riley R."/>
            <person name="Ohm R."/>
            <person name="Sun H."/>
            <person name="Tunlid A."/>
            <person name="Henrissat B."/>
            <person name="Grigoriev I.V."/>
            <person name="Hibbett D.S."/>
            <person name="Martin F."/>
        </authorList>
    </citation>
    <scope>NUCLEOTIDE SEQUENCE [LARGE SCALE GENOMIC DNA]</scope>
    <source>
        <strain evidence="3">Foug A</strain>
    </source>
</reference>
<dbReference type="OrthoDB" id="2673594at2759"/>
<proteinExistence type="predicted"/>
<keyword evidence="3" id="KW-1185">Reference proteome</keyword>
<feature type="region of interest" description="Disordered" evidence="1">
    <location>
        <begin position="12"/>
        <end position="39"/>
    </location>
</feature>
<dbReference type="InParanoid" id="A0A0C3AY09"/>
<sequence>YIRDILAGVGSATGPNTCSGLPPGVQAPSLDGNTSKDDGRSLEDVVEEVGMAAAVIEAIGLEPRSVEEARKRPDWPRWEEVINAELEQL</sequence>
<feature type="non-terminal residue" evidence="2">
    <location>
        <position position="89"/>
    </location>
</feature>
<dbReference type="Proteomes" id="UP000053989">
    <property type="component" value="Unassembled WGS sequence"/>
</dbReference>
<reference evidence="2 3" key="1">
    <citation type="submission" date="2014-04" db="EMBL/GenBank/DDBJ databases">
        <authorList>
            <consortium name="DOE Joint Genome Institute"/>
            <person name="Kuo A."/>
            <person name="Kohler A."/>
            <person name="Nagy L.G."/>
            <person name="Floudas D."/>
            <person name="Copeland A."/>
            <person name="Barry K.W."/>
            <person name="Cichocki N."/>
            <person name="Veneault-Fourrey C."/>
            <person name="LaButti K."/>
            <person name="Lindquist E.A."/>
            <person name="Lipzen A."/>
            <person name="Lundell T."/>
            <person name="Morin E."/>
            <person name="Murat C."/>
            <person name="Sun H."/>
            <person name="Tunlid A."/>
            <person name="Henrissat B."/>
            <person name="Grigoriev I.V."/>
            <person name="Hibbett D.S."/>
            <person name="Martin F."/>
            <person name="Nordberg H.P."/>
            <person name="Cantor M.N."/>
            <person name="Hua S.X."/>
        </authorList>
    </citation>
    <scope>NUCLEOTIDE SEQUENCE [LARGE SCALE GENOMIC DNA]</scope>
    <source>
        <strain evidence="2 3">Foug A</strain>
    </source>
</reference>
<evidence type="ECO:0000313" key="3">
    <source>
        <dbReference type="Proteomes" id="UP000053989"/>
    </source>
</evidence>
<feature type="non-terminal residue" evidence="2">
    <location>
        <position position="1"/>
    </location>
</feature>
<evidence type="ECO:0000313" key="2">
    <source>
        <dbReference type="EMBL" id="KIM69872.1"/>
    </source>
</evidence>
<evidence type="ECO:0000256" key="1">
    <source>
        <dbReference type="SAM" id="MobiDB-lite"/>
    </source>
</evidence>
<organism evidence="2 3">
    <name type="scientific">Scleroderma citrinum Foug A</name>
    <dbReference type="NCBI Taxonomy" id="1036808"/>
    <lineage>
        <taxon>Eukaryota</taxon>
        <taxon>Fungi</taxon>
        <taxon>Dikarya</taxon>
        <taxon>Basidiomycota</taxon>
        <taxon>Agaricomycotina</taxon>
        <taxon>Agaricomycetes</taxon>
        <taxon>Agaricomycetidae</taxon>
        <taxon>Boletales</taxon>
        <taxon>Sclerodermatineae</taxon>
        <taxon>Sclerodermataceae</taxon>
        <taxon>Scleroderma</taxon>
    </lineage>
</organism>
<dbReference type="EMBL" id="KN822005">
    <property type="protein sequence ID" value="KIM69872.1"/>
    <property type="molecule type" value="Genomic_DNA"/>
</dbReference>
<accession>A0A0C3AY09</accession>
<protein>
    <submittedName>
        <fullName evidence="2">Uncharacterized protein</fullName>
    </submittedName>
</protein>
<dbReference type="AlphaFoldDB" id="A0A0C3AY09"/>
<dbReference type="HOGENOM" id="CLU_2460885_0_0_1"/>
<gene>
    <name evidence="2" type="ORF">SCLCIDRAFT_45277</name>
</gene>